<name>A0AAD5UV63_9APHY</name>
<organism evidence="1 2">
    <name type="scientific">Meripilus lineatus</name>
    <dbReference type="NCBI Taxonomy" id="2056292"/>
    <lineage>
        <taxon>Eukaryota</taxon>
        <taxon>Fungi</taxon>
        <taxon>Dikarya</taxon>
        <taxon>Basidiomycota</taxon>
        <taxon>Agaricomycotina</taxon>
        <taxon>Agaricomycetes</taxon>
        <taxon>Polyporales</taxon>
        <taxon>Meripilaceae</taxon>
        <taxon>Meripilus</taxon>
    </lineage>
</organism>
<evidence type="ECO:0000313" key="1">
    <source>
        <dbReference type="EMBL" id="KAJ3478661.1"/>
    </source>
</evidence>
<proteinExistence type="predicted"/>
<reference evidence="1" key="1">
    <citation type="submission" date="2022-07" db="EMBL/GenBank/DDBJ databases">
        <title>Genome Sequence of Physisporinus lineatus.</title>
        <authorList>
            <person name="Buettner E."/>
        </authorList>
    </citation>
    <scope>NUCLEOTIDE SEQUENCE</scope>
    <source>
        <strain evidence="1">VT162</strain>
    </source>
</reference>
<comment type="caution">
    <text evidence="1">The sequence shown here is derived from an EMBL/GenBank/DDBJ whole genome shotgun (WGS) entry which is preliminary data.</text>
</comment>
<accession>A0AAD5UV63</accession>
<keyword evidence="2" id="KW-1185">Reference proteome</keyword>
<sequence>MTSLVACSEWDGDVLLCAPRLGTTPKPTRGGSQVSLCVQERGKKTQKRGRMAREAREEDGYEMREPYVAKRVLKRVRGAQVPSCNELGRKGLWVEGYKERKGFLMLLRDGKGLLMLGMRCAGKGCKAVANSGPNTESEELLWLPEADLRLADWILNWGKGKTVFCTT</sequence>
<dbReference type="Proteomes" id="UP001212997">
    <property type="component" value="Unassembled WGS sequence"/>
</dbReference>
<gene>
    <name evidence="1" type="ORF">NLI96_g9606</name>
</gene>
<dbReference type="AlphaFoldDB" id="A0AAD5UV63"/>
<dbReference type="EMBL" id="JANAWD010000494">
    <property type="protein sequence ID" value="KAJ3478661.1"/>
    <property type="molecule type" value="Genomic_DNA"/>
</dbReference>
<evidence type="ECO:0000313" key="2">
    <source>
        <dbReference type="Proteomes" id="UP001212997"/>
    </source>
</evidence>
<protein>
    <submittedName>
        <fullName evidence="1">Uncharacterized protein</fullName>
    </submittedName>
</protein>